<reference evidence="1 2" key="1">
    <citation type="journal article" date="2018" name="PLoS Pathog.">
        <title>Evolution of structural diversity of trichothecenes, a family of toxins produced by plant pathogenic and entomopathogenic fungi.</title>
        <authorList>
            <person name="Proctor R.H."/>
            <person name="McCormick S.P."/>
            <person name="Kim H.S."/>
            <person name="Cardoza R.E."/>
            <person name="Stanley A.M."/>
            <person name="Lindo L."/>
            <person name="Kelly A."/>
            <person name="Brown D.W."/>
            <person name="Lee T."/>
            <person name="Vaughan M.M."/>
            <person name="Alexander N.J."/>
            <person name="Busman M."/>
            <person name="Gutierrez S."/>
        </authorList>
    </citation>
    <scope>NUCLEOTIDE SEQUENCE [LARGE SCALE GENOMIC DNA]</scope>
    <source>
        <strain evidence="1 2">NRRL 3299</strain>
    </source>
</reference>
<evidence type="ECO:0000313" key="1">
    <source>
        <dbReference type="EMBL" id="RGP74157.1"/>
    </source>
</evidence>
<evidence type="ECO:0000313" key="2">
    <source>
        <dbReference type="Proteomes" id="UP000266152"/>
    </source>
</evidence>
<comment type="caution">
    <text evidence="1">The sequence shown here is derived from an EMBL/GenBank/DDBJ whole genome shotgun (WGS) entry which is preliminary data.</text>
</comment>
<protein>
    <submittedName>
        <fullName evidence="1">Uncharacterized protein</fullName>
    </submittedName>
</protein>
<dbReference type="AlphaFoldDB" id="A0A395SPR7"/>
<gene>
    <name evidence="1" type="ORF">FSPOR_1852</name>
</gene>
<sequence>MFRIKIFNRLFLQPSSPEIIGDVNYVIPDGPHPGIYSRSPQEARYYDYYHCYYYQRPPGDIEETRNRIYTFKRASPYPPKSPVVPLFCTSARDDEWREVVQTVPIFQSQPGNLAETEQRKSDHLQFYFWTALDRSNRYWENRHVQYDGMESQGLWHSEDMRGTQPEMASGDSPY</sequence>
<proteinExistence type="predicted"/>
<name>A0A395SPR7_FUSSP</name>
<keyword evidence="2" id="KW-1185">Reference proteome</keyword>
<dbReference type="Proteomes" id="UP000266152">
    <property type="component" value="Unassembled WGS sequence"/>
</dbReference>
<dbReference type="EMBL" id="PXOF01000023">
    <property type="protein sequence ID" value="RGP74157.1"/>
    <property type="molecule type" value="Genomic_DNA"/>
</dbReference>
<accession>A0A395SPR7</accession>
<organism evidence="1 2">
    <name type="scientific">Fusarium sporotrichioides</name>
    <dbReference type="NCBI Taxonomy" id="5514"/>
    <lineage>
        <taxon>Eukaryota</taxon>
        <taxon>Fungi</taxon>
        <taxon>Dikarya</taxon>
        <taxon>Ascomycota</taxon>
        <taxon>Pezizomycotina</taxon>
        <taxon>Sordariomycetes</taxon>
        <taxon>Hypocreomycetidae</taxon>
        <taxon>Hypocreales</taxon>
        <taxon>Nectriaceae</taxon>
        <taxon>Fusarium</taxon>
    </lineage>
</organism>